<proteinExistence type="predicted"/>
<reference evidence="1" key="1">
    <citation type="submission" date="2014-02" db="EMBL/GenBank/DDBJ databases">
        <title>The Genome Sequence of Trichophyton rubrum (morphotype fischeri) CBS 288.86.</title>
        <authorList>
            <consortium name="The Broad Institute Genomics Platform"/>
            <person name="Cuomo C.A."/>
            <person name="White T.C."/>
            <person name="Graser Y."/>
            <person name="Martinez-Rossi N."/>
            <person name="Heitman J."/>
            <person name="Young S.K."/>
            <person name="Zeng Q."/>
            <person name="Gargeya S."/>
            <person name="Abouelleil A."/>
            <person name="Alvarado L."/>
            <person name="Chapman S.B."/>
            <person name="Gainer-Dewar J."/>
            <person name="Goldberg J."/>
            <person name="Griggs A."/>
            <person name="Gujja S."/>
            <person name="Hansen M."/>
            <person name="Howarth C."/>
            <person name="Imamovic A."/>
            <person name="Larimer J."/>
            <person name="Martinez D."/>
            <person name="Murphy C."/>
            <person name="Pearson M.D."/>
            <person name="Persinoti G."/>
            <person name="Poon T."/>
            <person name="Priest M."/>
            <person name="Roberts A.D."/>
            <person name="Saif S."/>
            <person name="Shea T.D."/>
            <person name="Sykes S.N."/>
            <person name="Wortman J."/>
            <person name="Nusbaum C."/>
            <person name="Birren B."/>
        </authorList>
    </citation>
    <scope>NUCLEOTIDE SEQUENCE [LARGE SCALE GENOMIC DNA]</scope>
    <source>
        <strain evidence="1">CBS 288.86</strain>
    </source>
</reference>
<evidence type="ECO:0000313" key="1">
    <source>
        <dbReference type="EMBL" id="EZF49558.1"/>
    </source>
</evidence>
<gene>
    <name evidence="1" type="ORF">H103_06939</name>
</gene>
<dbReference type="Proteomes" id="UP000023758">
    <property type="component" value="Unassembled WGS sequence"/>
</dbReference>
<organism evidence="1">
    <name type="scientific">Trichophyton rubrum CBS 288.86</name>
    <dbReference type="NCBI Taxonomy" id="1215330"/>
    <lineage>
        <taxon>Eukaryota</taxon>
        <taxon>Fungi</taxon>
        <taxon>Dikarya</taxon>
        <taxon>Ascomycota</taxon>
        <taxon>Pezizomycotina</taxon>
        <taxon>Eurotiomycetes</taxon>
        <taxon>Eurotiomycetidae</taxon>
        <taxon>Onygenales</taxon>
        <taxon>Arthrodermataceae</taxon>
        <taxon>Trichophyton</taxon>
    </lineage>
</organism>
<accession>A0A022VV03</accession>
<dbReference type="EMBL" id="KK207901">
    <property type="protein sequence ID" value="EZF49558.1"/>
    <property type="molecule type" value="Genomic_DNA"/>
</dbReference>
<dbReference type="OrthoDB" id="10566049at2759"/>
<dbReference type="HOGENOM" id="CLU_1846535_0_0_1"/>
<dbReference type="AlphaFoldDB" id="A0A022VV03"/>
<name>A0A022VV03_TRIRU</name>
<protein>
    <submittedName>
        <fullName evidence="1">Uncharacterized protein</fullName>
    </submittedName>
</protein>
<sequence>MMLQFHGNIGMILSSEGNSMQLNGSEFALQPSSGIQSQRGQAPFTSSPSSYVRLRFQGKGTLSTHALIMLPAEIPATIPPECASISKVRRYYQWRRSNLEIVDQSERKGVSDLELALGIWMESIVSGIAITHTTAIVLL</sequence>